<dbReference type="Gene3D" id="1.20.120.450">
    <property type="entry name" value="dinb family like domain"/>
    <property type="match status" value="1"/>
</dbReference>
<dbReference type="InterPro" id="IPR010872">
    <property type="entry name" value="MDMPI_C-term_domain"/>
</dbReference>
<dbReference type="Pfam" id="PF11716">
    <property type="entry name" value="MDMPI_N"/>
    <property type="match status" value="1"/>
</dbReference>
<dbReference type="Pfam" id="PF07398">
    <property type="entry name" value="MDMPI_C"/>
    <property type="match status" value="1"/>
</dbReference>
<reference evidence="3 4" key="1">
    <citation type="submission" date="2016-10" db="EMBL/GenBank/DDBJ databases">
        <authorList>
            <person name="de Groot N.N."/>
        </authorList>
    </citation>
    <scope>NUCLEOTIDE SEQUENCE [LARGE SCALE GENOMIC DNA]</scope>
    <source>
        <strain evidence="3 4">CGMCC 4.3143</strain>
    </source>
</reference>
<gene>
    <name evidence="3" type="ORF">SAMN05216377_12128</name>
</gene>
<organism evidence="3 4">
    <name type="scientific">Pseudonocardia oroxyli</name>
    <dbReference type="NCBI Taxonomy" id="366584"/>
    <lineage>
        <taxon>Bacteria</taxon>
        <taxon>Bacillati</taxon>
        <taxon>Actinomycetota</taxon>
        <taxon>Actinomycetes</taxon>
        <taxon>Pseudonocardiales</taxon>
        <taxon>Pseudonocardiaceae</taxon>
        <taxon>Pseudonocardia</taxon>
    </lineage>
</organism>
<keyword evidence="4" id="KW-1185">Reference proteome</keyword>
<dbReference type="PANTHER" id="PTHR40758">
    <property type="entry name" value="CONSERVED PROTEIN"/>
    <property type="match status" value="1"/>
</dbReference>
<accession>A0A1G8BGQ8</accession>
<evidence type="ECO:0000259" key="1">
    <source>
        <dbReference type="Pfam" id="PF07398"/>
    </source>
</evidence>
<dbReference type="GO" id="GO:0005886">
    <property type="term" value="C:plasma membrane"/>
    <property type="evidence" value="ECO:0007669"/>
    <property type="project" value="TreeGrafter"/>
</dbReference>
<proteinExistence type="predicted"/>
<evidence type="ECO:0000313" key="3">
    <source>
        <dbReference type="EMBL" id="SDH32203.1"/>
    </source>
</evidence>
<dbReference type="SUPFAM" id="SSF109854">
    <property type="entry name" value="DinB/YfiT-like putative metalloenzymes"/>
    <property type="match status" value="1"/>
</dbReference>
<evidence type="ECO:0000259" key="2">
    <source>
        <dbReference type="Pfam" id="PF11716"/>
    </source>
</evidence>
<dbReference type="GO" id="GO:0046872">
    <property type="term" value="F:metal ion binding"/>
    <property type="evidence" value="ECO:0007669"/>
    <property type="project" value="InterPro"/>
</dbReference>
<feature type="domain" description="MDMPI C-terminal" evidence="1">
    <location>
        <begin position="141"/>
        <end position="233"/>
    </location>
</feature>
<name>A0A1G8BGQ8_PSEOR</name>
<dbReference type="Proteomes" id="UP000198967">
    <property type="component" value="Unassembled WGS sequence"/>
</dbReference>
<dbReference type="RefSeq" id="WP_093089326.1">
    <property type="nucleotide sequence ID" value="NZ_FNBE01000021.1"/>
</dbReference>
<dbReference type="InterPro" id="IPR017517">
    <property type="entry name" value="Maleyloyr_isom"/>
</dbReference>
<sequence>MYREALIAENARFAALVGEVDHATPIPTCPGWDVVKLLRHLGRGHRWAATMVENRATEALDPLEVPGGKPPADLDGTVAWLRESAAAVPAAVDAVGPDAPVWTFTGPKPAEWWIRRRLHEETVHRADLQLAVGREIDLAPELAVDGLSEWLDLLVERGGVGASMSADLHLHATDTDDGAGEWTIRPDGGGLAWEPGHGKAAAAVRGPAALLFLALVRRVPLERLEVFGDRTVVEDFLAATPF</sequence>
<dbReference type="PANTHER" id="PTHR40758:SF1">
    <property type="entry name" value="CONSERVED PROTEIN"/>
    <property type="match status" value="1"/>
</dbReference>
<protein>
    <submittedName>
        <fullName evidence="3">TIGR03083 family protein</fullName>
    </submittedName>
</protein>
<dbReference type="AlphaFoldDB" id="A0A1G8BGQ8"/>
<dbReference type="InterPro" id="IPR024344">
    <property type="entry name" value="MDMPI_metal-binding"/>
</dbReference>
<feature type="domain" description="Mycothiol-dependent maleylpyruvate isomerase metal-binding" evidence="2">
    <location>
        <begin position="5"/>
        <end position="129"/>
    </location>
</feature>
<dbReference type="STRING" id="366584.SAMN05216377_12128"/>
<dbReference type="EMBL" id="FNBE01000021">
    <property type="protein sequence ID" value="SDH32203.1"/>
    <property type="molecule type" value="Genomic_DNA"/>
</dbReference>
<dbReference type="NCBIfam" id="TIGR03083">
    <property type="entry name" value="maleylpyruvate isomerase family mycothiol-dependent enzyme"/>
    <property type="match status" value="1"/>
</dbReference>
<dbReference type="InterPro" id="IPR034660">
    <property type="entry name" value="DinB/YfiT-like"/>
</dbReference>
<dbReference type="OrthoDB" id="3671213at2"/>
<evidence type="ECO:0000313" key="4">
    <source>
        <dbReference type="Proteomes" id="UP000198967"/>
    </source>
</evidence>